<dbReference type="Proteomes" id="UP000010824">
    <property type="component" value="Chromosome"/>
</dbReference>
<feature type="binding site" evidence="8">
    <location>
        <position position="9"/>
    </location>
    <ligand>
        <name>Fe cation</name>
        <dbReference type="ChEBI" id="CHEBI:24875"/>
    </ligand>
</feature>
<feature type="binding site" evidence="8">
    <location>
        <position position="6"/>
    </location>
    <ligand>
        <name>Fe cation</name>
        <dbReference type="ChEBI" id="CHEBI:24875"/>
    </ligand>
</feature>
<dbReference type="CDD" id="cd00730">
    <property type="entry name" value="rubredoxin"/>
    <property type="match status" value="1"/>
</dbReference>
<dbReference type="GO" id="GO:0043448">
    <property type="term" value="P:alkane catabolic process"/>
    <property type="evidence" value="ECO:0007669"/>
    <property type="project" value="TreeGrafter"/>
</dbReference>
<dbReference type="GO" id="GO:0005506">
    <property type="term" value="F:iron ion binding"/>
    <property type="evidence" value="ECO:0007669"/>
    <property type="project" value="InterPro"/>
</dbReference>
<evidence type="ECO:0000256" key="6">
    <source>
        <dbReference type="ARBA" id="ARBA00023004"/>
    </source>
</evidence>
<gene>
    <name evidence="10" type="ordered locus">Metfor_0766</name>
</gene>
<name>L0HDG3_METFS</name>
<organism evidence="10 11">
    <name type="scientific">Methanoregula formicica (strain DSM 22288 / NBRC 105244 / SMSP)</name>
    <dbReference type="NCBI Taxonomy" id="593750"/>
    <lineage>
        <taxon>Archaea</taxon>
        <taxon>Methanobacteriati</taxon>
        <taxon>Methanobacteriota</taxon>
        <taxon>Stenosarchaea group</taxon>
        <taxon>Methanomicrobia</taxon>
        <taxon>Methanomicrobiales</taxon>
        <taxon>Methanoregulaceae</taxon>
        <taxon>Methanoregula</taxon>
    </lineage>
</organism>
<feature type="binding site" evidence="8">
    <location>
        <position position="39"/>
    </location>
    <ligand>
        <name>Fe cation</name>
        <dbReference type="ChEBI" id="CHEBI:24875"/>
    </ligand>
</feature>
<evidence type="ECO:0000259" key="9">
    <source>
        <dbReference type="PROSITE" id="PS50903"/>
    </source>
</evidence>
<comment type="cofactor">
    <cofactor evidence="7 8">
        <name>Fe(3+)</name>
        <dbReference type="ChEBI" id="CHEBI:29034"/>
    </cofactor>
    <text evidence="7 8">Binds 1 Fe(3+) ion per subunit.</text>
</comment>
<dbReference type="Pfam" id="PF00301">
    <property type="entry name" value="Rubredoxin"/>
    <property type="match status" value="1"/>
</dbReference>
<proteinExistence type="inferred from homology"/>
<dbReference type="PROSITE" id="PS50903">
    <property type="entry name" value="RUBREDOXIN_LIKE"/>
    <property type="match status" value="1"/>
</dbReference>
<dbReference type="SUPFAM" id="SSF57802">
    <property type="entry name" value="Rubredoxin-like"/>
    <property type="match status" value="1"/>
</dbReference>
<evidence type="ECO:0000256" key="4">
    <source>
        <dbReference type="ARBA" id="ARBA00022723"/>
    </source>
</evidence>
<protein>
    <recommendedName>
        <fullName evidence="7">Rubredoxin</fullName>
    </recommendedName>
</protein>
<evidence type="ECO:0000313" key="10">
    <source>
        <dbReference type="EMBL" id="AGB01826.1"/>
    </source>
</evidence>
<dbReference type="RefSeq" id="WP_015284790.1">
    <property type="nucleotide sequence ID" value="NC_019943.1"/>
</dbReference>
<accession>L0HDG3</accession>
<dbReference type="InterPro" id="IPR024934">
    <property type="entry name" value="Rubredoxin-like_dom"/>
</dbReference>
<reference evidence="10 11" key="2">
    <citation type="journal article" date="2014" name="Genome Announc.">
        <title>Complete Genome Sequence of Methanoregula formicica SMSPT, a Mesophilic Hydrogenotrophic Methanogen Isolated from a Methanogenic Upflow Anaerobic Sludge Blanket Reactor.</title>
        <authorList>
            <person name="Yamamoto K."/>
            <person name="Tamaki H."/>
            <person name="Cadillo-Quiroz H."/>
            <person name="Imachi H."/>
            <person name="Kyrpides N."/>
            <person name="Woyke T."/>
            <person name="Goodwin L."/>
            <person name="Zinder S.H."/>
            <person name="Kamagata Y."/>
            <person name="Liu W.T."/>
        </authorList>
    </citation>
    <scope>NUCLEOTIDE SEQUENCE [LARGE SCALE GENOMIC DNA]</scope>
    <source>
        <strain evidence="11">DSM 22288 / NBRC 105244 / SMSP</strain>
    </source>
</reference>
<dbReference type="AlphaFoldDB" id="L0HDG3"/>
<keyword evidence="5 7" id="KW-0249">Electron transport</keyword>
<dbReference type="GeneID" id="14310079"/>
<keyword evidence="11" id="KW-1185">Reference proteome</keyword>
<comment type="function">
    <text evidence="1 7">Rubredoxin is a small nonheme, iron protein lacking acid-labile sulfide. Its single Fe, chelated to 4 Cys, functions as an electron acceptor and may also stabilize the conformation of the molecule.</text>
</comment>
<dbReference type="Gene3D" id="2.20.28.10">
    <property type="match status" value="1"/>
</dbReference>
<evidence type="ECO:0000256" key="2">
    <source>
        <dbReference type="ARBA" id="ARBA00005337"/>
    </source>
</evidence>
<dbReference type="OrthoDB" id="371635at2157"/>
<dbReference type="HOGENOM" id="CLU_128747_3_1_2"/>
<dbReference type="InterPro" id="IPR050526">
    <property type="entry name" value="Rubredoxin_ET"/>
</dbReference>
<dbReference type="InParanoid" id="L0HDG3"/>
<dbReference type="InterPro" id="IPR024922">
    <property type="entry name" value="Rubredoxin"/>
</dbReference>
<dbReference type="InterPro" id="IPR024935">
    <property type="entry name" value="Rubredoxin_dom"/>
</dbReference>
<dbReference type="STRING" id="593750.Metfor_0766"/>
<sequence length="53" mass="5947">MDKYVCTICGHVYDPERGEPRLDLAPGKDFAELPGDWQCPVCFAEKDKFVKAG</sequence>
<dbReference type="PANTHER" id="PTHR47627">
    <property type="entry name" value="RUBREDOXIN"/>
    <property type="match status" value="1"/>
</dbReference>
<dbReference type="PRINTS" id="PR00163">
    <property type="entry name" value="RUBREDOXIN"/>
</dbReference>
<dbReference type="eggNOG" id="arCOG04391">
    <property type="taxonomic scope" value="Archaea"/>
</dbReference>
<evidence type="ECO:0000313" key="11">
    <source>
        <dbReference type="Proteomes" id="UP000010824"/>
    </source>
</evidence>
<dbReference type="GO" id="GO:0009055">
    <property type="term" value="F:electron transfer activity"/>
    <property type="evidence" value="ECO:0007669"/>
    <property type="project" value="InterPro"/>
</dbReference>
<keyword evidence="6 7" id="KW-0408">Iron</keyword>
<feature type="binding site" evidence="8">
    <location>
        <position position="42"/>
    </location>
    <ligand>
        <name>Fe cation</name>
        <dbReference type="ChEBI" id="CHEBI:24875"/>
    </ligand>
</feature>
<evidence type="ECO:0000256" key="1">
    <source>
        <dbReference type="ARBA" id="ARBA00002360"/>
    </source>
</evidence>
<evidence type="ECO:0000256" key="3">
    <source>
        <dbReference type="ARBA" id="ARBA00022448"/>
    </source>
</evidence>
<dbReference type="EMBL" id="CP003167">
    <property type="protein sequence ID" value="AGB01826.1"/>
    <property type="molecule type" value="Genomic_DNA"/>
</dbReference>
<keyword evidence="4 7" id="KW-0479">Metal-binding</keyword>
<dbReference type="PIRSF" id="PIRSF000071">
    <property type="entry name" value="Rubredoxin"/>
    <property type="match status" value="1"/>
</dbReference>
<evidence type="ECO:0000256" key="5">
    <source>
        <dbReference type="ARBA" id="ARBA00022982"/>
    </source>
</evidence>
<comment type="similarity">
    <text evidence="2 7">Belongs to the rubredoxin family.</text>
</comment>
<dbReference type="KEGG" id="mfo:Metfor_0766"/>
<evidence type="ECO:0000256" key="7">
    <source>
        <dbReference type="PIRNR" id="PIRNR000071"/>
    </source>
</evidence>
<feature type="domain" description="Rubredoxin-like" evidence="9">
    <location>
        <begin position="1"/>
        <end position="52"/>
    </location>
</feature>
<dbReference type="PANTHER" id="PTHR47627:SF1">
    <property type="entry name" value="RUBREDOXIN-1-RELATED"/>
    <property type="match status" value="1"/>
</dbReference>
<reference evidence="11" key="1">
    <citation type="submission" date="2011-12" db="EMBL/GenBank/DDBJ databases">
        <title>Complete sequence of Methanoregula formicicum SMSP.</title>
        <authorList>
            <person name="Lucas S."/>
            <person name="Han J."/>
            <person name="Lapidus A."/>
            <person name="Cheng J.-F."/>
            <person name="Goodwin L."/>
            <person name="Pitluck S."/>
            <person name="Peters L."/>
            <person name="Ovchinnikova G."/>
            <person name="Teshima H."/>
            <person name="Detter J.C."/>
            <person name="Han C."/>
            <person name="Tapia R."/>
            <person name="Land M."/>
            <person name="Hauser L."/>
            <person name="Kyrpides N."/>
            <person name="Ivanova N."/>
            <person name="Pagani I."/>
            <person name="Imachi H."/>
            <person name="Tamaki H."/>
            <person name="Sekiguchi Y."/>
            <person name="Kamagata Y."/>
            <person name="Cadillo-Quiroz H."/>
            <person name="Zinder S."/>
            <person name="Liu W.-T."/>
            <person name="Woyke T."/>
        </authorList>
    </citation>
    <scope>NUCLEOTIDE SEQUENCE [LARGE SCALE GENOMIC DNA]</scope>
    <source>
        <strain evidence="11">DSM 22288 / NBRC 105244 / SMSP</strain>
    </source>
</reference>
<keyword evidence="3 7" id="KW-0813">Transport</keyword>
<evidence type="ECO:0000256" key="8">
    <source>
        <dbReference type="PIRSR" id="PIRSR000071-1"/>
    </source>
</evidence>